<name>A0ABQ4LY94_9BACL</name>
<accession>A0ABQ4LY94</accession>
<dbReference type="EMBL" id="BORW01000011">
    <property type="protein sequence ID" value="GIO67711.1"/>
    <property type="molecule type" value="Genomic_DNA"/>
</dbReference>
<keyword evidence="3" id="KW-1185">Reference proteome</keyword>
<feature type="domain" description="N-acetyltransferase" evidence="1">
    <location>
        <begin position="17"/>
        <end position="181"/>
    </location>
</feature>
<evidence type="ECO:0000259" key="1">
    <source>
        <dbReference type="PROSITE" id="PS51186"/>
    </source>
</evidence>
<evidence type="ECO:0000313" key="2">
    <source>
        <dbReference type="EMBL" id="GIO67711.1"/>
    </source>
</evidence>
<reference evidence="2 3" key="1">
    <citation type="submission" date="2021-03" db="EMBL/GenBank/DDBJ databases">
        <title>Antimicrobial resistance genes in bacteria isolated from Japanese honey, and their potential for conferring macrolide and lincosamide resistance in the American foulbrood pathogen Paenibacillus larvae.</title>
        <authorList>
            <person name="Okamoto M."/>
            <person name="Kumagai M."/>
            <person name="Kanamori H."/>
            <person name="Takamatsu D."/>
        </authorList>
    </citation>
    <scope>NUCLEOTIDE SEQUENCE [LARGE SCALE GENOMIC DNA]</scope>
    <source>
        <strain evidence="2 3">J21TS3</strain>
    </source>
</reference>
<dbReference type="SUPFAM" id="SSF55729">
    <property type="entry name" value="Acyl-CoA N-acyltransferases (Nat)"/>
    <property type="match status" value="1"/>
</dbReference>
<dbReference type="RefSeq" id="WP_246536880.1">
    <property type="nucleotide sequence ID" value="NZ_BORW01000011.1"/>
</dbReference>
<gene>
    <name evidence="2" type="ORF">J21TS3_25320</name>
</gene>
<dbReference type="Proteomes" id="UP000680638">
    <property type="component" value="Unassembled WGS sequence"/>
</dbReference>
<dbReference type="PANTHER" id="PTHR43792">
    <property type="entry name" value="GNAT FAMILY, PUTATIVE (AFU_ORTHOLOGUE AFUA_3G00765)-RELATED-RELATED"/>
    <property type="match status" value="1"/>
</dbReference>
<dbReference type="InterPro" id="IPR000182">
    <property type="entry name" value="GNAT_dom"/>
</dbReference>
<dbReference type="PROSITE" id="PS51186">
    <property type="entry name" value="GNAT"/>
    <property type="match status" value="1"/>
</dbReference>
<dbReference type="PANTHER" id="PTHR43792:SF9">
    <property type="entry name" value="RIBOSOMAL-PROTEIN-ALANINE ACETYLTRANSFERASE"/>
    <property type="match status" value="1"/>
</dbReference>
<comment type="caution">
    <text evidence="2">The sequence shown here is derived from an EMBL/GenBank/DDBJ whole genome shotgun (WGS) entry which is preliminary data.</text>
</comment>
<dbReference type="InterPro" id="IPR051531">
    <property type="entry name" value="N-acetyltransferase"/>
</dbReference>
<evidence type="ECO:0000313" key="3">
    <source>
        <dbReference type="Proteomes" id="UP000680638"/>
    </source>
</evidence>
<organism evidence="2 3">
    <name type="scientific">Paenibacillus cookii</name>
    <dbReference type="NCBI Taxonomy" id="157839"/>
    <lineage>
        <taxon>Bacteria</taxon>
        <taxon>Bacillati</taxon>
        <taxon>Bacillota</taxon>
        <taxon>Bacilli</taxon>
        <taxon>Bacillales</taxon>
        <taxon>Paenibacillaceae</taxon>
        <taxon>Paenibacillus</taxon>
    </lineage>
</organism>
<protein>
    <submittedName>
        <fullName evidence="2">N-acetyltransferase</fullName>
    </submittedName>
</protein>
<dbReference type="Pfam" id="PF13302">
    <property type="entry name" value="Acetyltransf_3"/>
    <property type="match status" value="1"/>
</dbReference>
<dbReference type="Gene3D" id="3.40.630.30">
    <property type="match status" value="1"/>
</dbReference>
<sequence>MPYSCEGNIPELEGERVVLRRLAARDAQAMFECWSDPEVRRFADLPRMPDAAAAAELIGLLNRLALTDDSLRWGIQAPDGSIIGSCGLNWWQLEGAYRGEIGCELSRPFWGGGYMREAIGLVIDYAMEEMGLNRLEALTDPRNDRAGRLFRALGFTLEGRLRQYRHTDQGFVDADMHAMLRRDWEKFRTGPASRGNRGDKQDDRIS</sequence>
<proteinExistence type="predicted"/>
<dbReference type="InterPro" id="IPR016181">
    <property type="entry name" value="Acyl_CoA_acyltransferase"/>
</dbReference>